<dbReference type="InterPro" id="IPR009057">
    <property type="entry name" value="Homeodomain-like_sf"/>
</dbReference>
<dbReference type="PRINTS" id="PR00455">
    <property type="entry name" value="HTHTETR"/>
</dbReference>
<comment type="caution">
    <text evidence="4">The sequence shown here is derived from an EMBL/GenBank/DDBJ whole genome shotgun (WGS) entry which is preliminary data.</text>
</comment>
<dbReference type="InterPro" id="IPR013570">
    <property type="entry name" value="Tscrpt_reg_YsiA_C"/>
</dbReference>
<dbReference type="EMBL" id="VUNI01000003">
    <property type="protein sequence ID" value="MST73971.1"/>
    <property type="molecule type" value="Genomic_DNA"/>
</dbReference>
<evidence type="ECO:0000256" key="1">
    <source>
        <dbReference type="ARBA" id="ARBA00023125"/>
    </source>
</evidence>
<dbReference type="Pfam" id="PF08359">
    <property type="entry name" value="TetR_C_4"/>
    <property type="match status" value="1"/>
</dbReference>
<dbReference type="AlphaFoldDB" id="A0A6L5YQJ8"/>
<dbReference type="SUPFAM" id="SSF48498">
    <property type="entry name" value="Tetracyclin repressor-like, C-terminal domain"/>
    <property type="match status" value="1"/>
</dbReference>
<dbReference type="Gene3D" id="1.10.357.10">
    <property type="entry name" value="Tetracycline Repressor, domain 2"/>
    <property type="match status" value="1"/>
</dbReference>
<reference evidence="4 5" key="1">
    <citation type="submission" date="2019-08" db="EMBL/GenBank/DDBJ databases">
        <title>In-depth cultivation of the pig gut microbiome towards novel bacterial diversity and tailored functional studies.</title>
        <authorList>
            <person name="Wylensek D."/>
            <person name="Hitch T.C.A."/>
            <person name="Clavel T."/>
        </authorList>
    </citation>
    <scope>NUCLEOTIDE SEQUENCE [LARGE SCALE GENOMIC DNA]</scope>
    <source>
        <strain evidence="4 5">MUC/MUC-530-WT-4D</strain>
    </source>
</reference>
<dbReference type="Proteomes" id="UP000474024">
    <property type="component" value="Unassembled WGS sequence"/>
</dbReference>
<evidence type="ECO:0000256" key="2">
    <source>
        <dbReference type="PROSITE-ProRule" id="PRU00335"/>
    </source>
</evidence>
<proteinExistence type="predicted"/>
<dbReference type="Pfam" id="PF00440">
    <property type="entry name" value="TetR_N"/>
    <property type="match status" value="1"/>
</dbReference>
<protein>
    <submittedName>
        <fullName evidence="4">TetR/AcrR family transcriptional regulator</fullName>
    </submittedName>
</protein>
<dbReference type="InterPro" id="IPR036271">
    <property type="entry name" value="Tet_transcr_reg_TetR-rel_C_sf"/>
</dbReference>
<accession>A0A6L5YQJ8</accession>
<evidence type="ECO:0000313" key="4">
    <source>
        <dbReference type="EMBL" id="MST73971.1"/>
    </source>
</evidence>
<keyword evidence="1 2" id="KW-0238">DNA-binding</keyword>
<evidence type="ECO:0000313" key="5">
    <source>
        <dbReference type="Proteomes" id="UP000474024"/>
    </source>
</evidence>
<dbReference type="GO" id="GO:0003677">
    <property type="term" value="F:DNA binding"/>
    <property type="evidence" value="ECO:0007669"/>
    <property type="project" value="UniProtKB-UniRule"/>
</dbReference>
<organism evidence="4 5">
    <name type="scientific">Roseburia porci</name>
    <dbReference type="NCBI Taxonomy" id="2605790"/>
    <lineage>
        <taxon>Bacteria</taxon>
        <taxon>Bacillati</taxon>
        <taxon>Bacillota</taxon>
        <taxon>Clostridia</taxon>
        <taxon>Lachnospirales</taxon>
        <taxon>Lachnospiraceae</taxon>
        <taxon>Roseburia</taxon>
    </lineage>
</organism>
<dbReference type="SUPFAM" id="SSF46689">
    <property type="entry name" value="Homeodomain-like"/>
    <property type="match status" value="1"/>
</dbReference>
<dbReference type="PANTHER" id="PTHR43479:SF11">
    <property type="entry name" value="ACREF_ENVCD OPERON REPRESSOR-RELATED"/>
    <property type="match status" value="1"/>
</dbReference>
<gene>
    <name evidence="4" type="ORF">FYJ75_02825</name>
</gene>
<evidence type="ECO:0000259" key="3">
    <source>
        <dbReference type="PROSITE" id="PS50977"/>
    </source>
</evidence>
<dbReference type="PROSITE" id="PS50977">
    <property type="entry name" value="HTH_TETR_2"/>
    <property type="match status" value="1"/>
</dbReference>
<feature type="DNA-binding region" description="H-T-H motif" evidence="2">
    <location>
        <begin position="30"/>
        <end position="49"/>
    </location>
</feature>
<dbReference type="InterPro" id="IPR001647">
    <property type="entry name" value="HTH_TetR"/>
</dbReference>
<keyword evidence="5" id="KW-1185">Reference proteome</keyword>
<dbReference type="PANTHER" id="PTHR43479">
    <property type="entry name" value="ACREF/ENVCD OPERON REPRESSOR-RELATED"/>
    <property type="match status" value="1"/>
</dbReference>
<dbReference type="RefSeq" id="WP_154428655.1">
    <property type="nucleotide sequence ID" value="NZ_VUNI01000003.1"/>
</dbReference>
<feature type="domain" description="HTH tetR-type" evidence="3">
    <location>
        <begin position="7"/>
        <end position="67"/>
    </location>
</feature>
<dbReference type="InterPro" id="IPR050624">
    <property type="entry name" value="HTH-type_Tx_Regulator"/>
</dbReference>
<name>A0A6L5YQJ8_9FIRM</name>
<sequence>MNQKQPRNTKGKIITAAWKLFYEQGYDDTTIDDIITESGTSKGSFYHYFEGKDALLGSLSYLFDEKYIELEPKLEQFDHYFDKLIFLNQELFSMIENSIALDLLSRLLSTQLSTKGEKQLLDRSRYYYKLLRKLILEGQEKGEFRNDMSVNELVKLYAIAERALLYDWCICNGEYSLKSYAATAMPIYMYRICTHAIIE</sequence>